<protein>
    <submittedName>
        <fullName evidence="9">Outer membrane protein TolC</fullName>
    </submittedName>
</protein>
<dbReference type="GO" id="GO:0015288">
    <property type="term" value="F:porin activity"/>
    <property type="evidence" value="ECO:0007669"/>
    <property type="project" value="TreeGrafter"/>
</dbReference>
<dbReference type="EMBL" id="QJKI01000001">
    <property type="protein sequence ID" value="PXX82077.1"/>
    <property type="molecule type" value="Genomic_DNA"/>
</dbReference>
<evidence type="ECO:0000256" key="7">
    <source>
        <dbReference type="ARBA" id="ARBA00023237"/>
    </source>
</evidence>
<proteinExistence type="inferred from homology"/>
<dbReference type="SUPFAM" id="SSF56954">
    <property type="entry name" value="Outer membrane efflux proteins (OEP)"/>
    <property type="match status" value="1"/>
</dbReference>
<evidence type="ECO:0000256" key="2">
    <source>
        <dbReference type="ARBA" id="ARBA00007613"/>
    </source>
</evidence>
<comment type="similarity">
    <text evidence="2">Belongs to the outer membrane factor (OMF) (TC 1.B.17) family.</text>
</comment>
<keyword evidence="4" id="KW-1134">Transmembrane beta strand</keyword>
<dbReference type="RefSeq" id="WP_110389369.1">
    <property type="nucleotide sequence ID" value="NZ_QJKI01000001.1"/>
</dbReference>
<evidence type="ECO:0000313" key="10">
    <source>
        <dbReference type="Proteomes" id="UP000247555"/>
    </source>
</evidence>
<sequence>MKHAPLFLALTLLAPPALAESLDAAWAAALAANPALQASEANTQASRHLVNSAKANRWPTLSAGAVWARHQTMPKVQTDLTGLTSGLAGLLPPMALARLPGSVAQPVADDKGWSANATVSLPVFTSGKITAGIRAAEAGVEAAEASEARVRQDLKLAVAEAYLNVLRAGEALKVANQLVEALAAHQRDVGQFFQQGLVARSDVLAVEVALADARQKHIQARHAVSLGRSAYNRLLARPLSTPVSLDEVNYPRQAEPLATLQDNAARQRPELEELTAQAQALHAQARAIRAEDGPQVALFAAHTYVQNSYLTREHVNSAGVMLRWNVLDAGIHRERAAAVAVKADALRVQRNDLASQVALQVEQAWSLQDEAAERREVARAALALADEHLKIQLDRYANGLAIQTEVLDAQTRRADAARNLFNARYDHALAVLRLKRATGEL</sequence>
<name>A0A318LK19_9NEIS</name>
<dbReference type="Pfam" id="PF02321">
    <property type="entry name" value="OEP"/>
    <property type="match status" value="2"/>
</dbReference>
<dbReference type="OrthoDB" id="21543at2"/>
<keyword evidence="3" id="KW-0813">Transport</keyword>
<evidence type="ECO:0000256" key="8">
    <source>
        <dbReference type="SAM" id="SignalP"/>
    </source>
</evidence>
<keyword evidence="8" id="KW-0732">Signal</keyword>
<dbReference type="AlphaFoldDB" id="A0A318LK19"/>
<feature type="chain" id="PRO_5016347908" evidence="8">
    <location>
        <begin position="20"/>
        <end position="441"/>
    </location>
</feature>
<dbReference type="GO" id="GO:1990281">
    <property type="term" value="C:efflux pump complex"/>
    <property type="evidence" value="ECO:0007669"/>
    <property type="project" value="TreeGrafter"/>
</dbReference>
<organism evidence="9 10">
    <name type="scientific">Rivihabitans pingtungensis</name>
    <dbReference type="NCBI Taxonomy" id="1054498"/>
    <lineage>
        <taxon>Bacteria</taxon>
        <taxon>Pseudomonadati</taxon>
        <taxon>Pseudomonadota</taxon>
        <taxon>Betaproteobacteria</taxon>
        <taxon>Neisseriales</taxon>
        <taxon>Aquaspirillaceae</taxon>
        <taxon>Rivihabitans</taxon>
    </lineage>
</organism>
<evidence type="ECO:0000256" key="1">
    <source>
        <dbReference type="ARBA" id="ARBA00004442"/>
    </source>
</evidence>
<dbReference type="PANTHER" id="PTHR30026:SF20">
    <property type="entry name" value="OUTER MEMBRANE PROTEIN TOLC"/>
    <property type="match status" value="1"/>
</dbReference>
<keyword evidence="5" id="KW-0812">Transmembrane</keyword>
<gene>
    <name evidence="9" type="ORF">DFR34_101311</name>
</gene>
<dbReference type="Gene3D" id="1.20.1600.10">
    <property type="entry name" value="Outer membrane efflux proteins (OEP)"/>
    <property type="match status" value="1"/>
</dbReference>
<keyword evidence="7" id="KW-0998">Cell outer membrane</keyword>
<evidence type="ECO:0000256" key="6">
    <source>
        <dbReference type="ARBA" id="ARBA00023136"/>
    </source>
</evidence>
<feature type="signal peptide" evidence="8">
    <location>
        <begin position="1"/>
        <end position="19"/>
    </location>
</feature>
<reference evidence="9 10" key="1">
    <citation type="submission" date="2018-05" db="EMBL/GenBank/DDBJ databases">
        <title>Genomic Encyclopedia of Type Strains, Phase IV (KMG-IV): sequencing the most valuable type-strain genomes for metagenomic binning, comparative biology and taxonomic classification.</title>
        <authorList>
            <person name="Goeker M."/>
        </authorList>
    </citation>
    <scope>NUCLEOTIDE SEQUENCE [LARGE SCALE GENOMIC DNA]</scope>
    <source>
        <strain evidence="9 10">DSM 29661</strain>
    </source>
</reference>
<keyword evidence="10" id="KW-1185">Reference proteome</keyword>
<evidence type="ECO:0000313" key="9">
    <source>
        <dbReference type="EMBL" id="PXX82077.1"/>
    </source>
</evidence>
<dbReference type="GO" id="GO:0009279">
    <property type="term" value="C:cell outer membrane"/>
    <property type="evidence" value="ECO:0007669"/>
    <property type="project" value="UniProtKB-SubCell"/>
</dbReference>
<comment type="caution">
    <text evidence="9">The sequence shown here is derived from an EMBL/GenBank/DDBJ whole genome shotgun (WGS) entry which is preliminary data.</text>
</comment>
<evidence type="ECO:0000256" key="3">
    <source>
        <dbReference type="ARBA" id="ARBA00022448"/>
    </source>
</evidence>
<evidence type="ECO:0000256" key="5">
    <source>
        <dbReference type="ARBA" id="ARBA00022692"/>
    </source>
</evidence>
<dbReference type="InterPro" id="IPR003423">
    <property type="entry name" value="OMP_efflux"/>
</dbReference>
<dbReference type="PANTHER" id="PTHR30026">
    <property type="entry name" value="OUTER MEMBRANE PROTEIN TOLC"/>
    <property type="match status" value="1"/>
</dbReference>
<evidence type="ECO:0000256" key="4">
    <source>
        <dbReference type="ARBA" id="ARBA00022452"/>
    </source>
</evidence>
<dbReference type="Proteomes" id="UP000247555">
    <property type="component" value="Unassembled WGS sequence"/>
</dbReference>
<accession>A0A318LK19</accession>
<dbReference type="GO" id="GO:0015562">
    <property type="term" value="F:efflux transmembrane transporter activity"/>
    <property type="evidence" value="ECO:0007669"/>
    <property type="project" value="InterPro"/>
</dbReference>
<dbReference type="InterPro" id="IPR051906">
    <property type="entry name" value="TolC-like"/>
</dbReference>
<comment type="subcellular location">
    <subcellularLocation>
        <location evidence="1">Cell outer membrane</location>
    </subcellularLocation>
</comment>
<keyword evidence="6" id="KW-0472">Membrane</keyword>